<comment type="subcellular location">
    <subcellularLocation>
        <location evidence="1">Mitochondrion</location>
    </subcellularLocation>
</comment>
<evidence type="ECO:0000256" key="4">
    <source>
        <dbReference type="ARBA" id="ARBA00022485"/>
    </source>
</evidence>
<keyword evidence="5" id="KW-0479">Metal-binding</keyword>
<keyword evidence="9" id="KW-1185">Reference proteome</keyword>
<dbReference type="AlphaFoldDB" id="A0AAD1XZ81"/>
<dbReference type="FunFam" id="2.60.300.12:FF:000006">
    <property type="entry name" value="Iron-sulfur cluster assembly 2 mitochondrial"/>
    <property type="match status" value="1"/>
</dbReference>
<evidence type="ECO:0000313" key="8">
    <source>
        <dbReference type="EMBL" id="CAI2381391.1"/>
    </source>
</evidence>
<dbReference type="GO" id="GO:0051537">
    <property type="term" value="F:2 iron, 2 sulfur cluster binding"/>
    <property type="evidence" value="ECO:0007669"/>
    <property type="project" value="TreeGrafter"/>
</dbReference>
<organism evidence="8 9">
    <name type="scientific">Euplotes crassus</name>
    <dbReference type="NCBI Taxonomy" id="5936"/>
    <lineage>
        <taxon>Eukaryota</taxon>
        <taxon>Sar</taxon>
        <taxon>Alveolata</taxon>
        <taxon>Ciliophora</taxon>
        <taxon>Intramacronucleata</taxon>
        <taxon>Spirotrichea</taxon>
        <taxon>Hypotrichia</taxon>
        <taxon>Euplotida</taxon>
        <taxon>Euplotidae</taxon>
        <taxon>Moneuplotes</taxon>
    </lineage>
</organism>
<dbReference type="PANTHER" id="PTHR43011">
    <property type="entry name" value="IRON-SULFUR CLUSTER ASSEMBLY 2 HOMOLOG, MITOCHONDRIAL"/>
    <property type="match status" value="1"/>
</dbReference>
<evidence type="ECO:0000256" key="1">
    <source>
        <dbReference type="ARBA" id="ARBA00004173"/>
    </source>
</evidence>
<dbReference type="SUPFAM" id="SSF89360">
    <property type="entry name" value="HesB-like domain"/>
    <property type="match status" value="1"/>
</dbReference>
<dbReference type="InterPro" id="IPR016092">
    <property type="entry name" value="ATAP"/>
</dbReference>
<evidence type="ECO:0000256" key="2">
    <source>
        <dbReference type="ARBA" id="ARBA00005151"/>
    </source>
</evidence>
<evidence type="ECO:0000313" key="9">
    <source>
        <dbReference type="Proteomes" id="UP001295684"/>
    </source>
</evidence>
<dbReference type="GO" id="GO:0016226">
    <property type="term" value="P:iron-sulfur cluster assembly"/>
    <property type="evidence" value="ECO:0007669"/>
    <property type="project" value="InterPro"/>
</dbReference>
<keyword evidence="7" id="KW-0496">Mitochondrion</keyword>
<protein>
    <submittedName>
        <fullName evidence="8">Uncharacterized protein</fullName>
    </submittedName>
</protein>
<accession>A0AAD1XZ81</accession>
<dbReference type="Gene3D" id="2.60.300.12">
    <property type="entry name" value="HesB-like domain"/>
    <property type="match status" value="1"/>
</dbReference>
<proteinExistence type="inferred from homology"/>
<gene>
    <name evidence="8" type="ORF">ECRASSUSDP1_LOCUS22846</name>
</gene>
<dbReference type="GO" id="GO:0005506">
    <property type="term" value="F:iron ion binding"/>
    <property type="evidence" value="ECO:0007669"/>
    <property type="project" value="TreeGrafter"/>
</dbReference>
<keyword evidence="6" id="KW-0408">Iron</keyword>
<keyword evidence="4" id="KW-0004">4Fe-4S</keyword>
<evidence type="ECO:0000256" key="7">
    <source>
        <dbReference type="ARBA" id="ARBA00023128"/>
    </source>
</evidence>
<comment type="similarity">
    <text evidence="3">Belongs to the HesB/IscA family.</text>
</comment>
<dbReference type="EMBL" id="CAMPGE010023453">
    <property type="protein sequence ID" value="CAI2381391.1"/>
    <property type="molecule type" value="Genomic_DNA"/>
</dbReference>
<dbReference type="NCBIfam" id="TIGR00049">
    <property type="entry name" value="iron-sulfur cluster assembly accessory protein"/>
    <property type="match status" value="1"/>
</dbReference>
<comment type="caution">
    <text evidence="8">The sequence shown here is derived from an EMBL/GenBank/DDBJ whole genome shotgun (WGS) entry which is preliminary data.</text>
</comment>
<dbReference type="GO" id="GO:0120510">
    <property type="term" value="C:mitochondrial [4Fe-4S] assembly complex"/>
    <property type="evidence" value="ECO:0007669"/>
    <property type="project" value="UniProtKB-ARBA"/>
</dbReference>
<dbReference type="InterPro" id="IPR035903">
    <property type="entry name" value="HesB-like_dom_sf"/>
</dbReference>
<evidence type="ECO:0000256" key="3">
    <source>
        <dbReference type="ARBA" id="ARBA00006718"/>
    </source>
</evidence>
<keyword evidence="4" id="KW-0411">Iron-sulfur</keyword>
<sequence>MNTRLLCLLKIRNVLLHRGQAAAYKRMITPCLVYGSKKIFSTSMGSPKGCDDAFIVYPENLDSLSAHFLEENEDKPCLCITKQCIFQVNKLKSQNQGYKYLKIEVDNGGCSGFQYNISMCDKITEKDILFTKDDVTLLVDEITLDMINGSTIHYKDEMIRSAFEVVSNPNASLNCSCGVSFSPKGSDIF</sequence>
<evidence type="ECO:0000256" key="5">
    <source>
        <dbReference type="ARBA" id="ARBA00022723"/>
    </source>
</evidence>
<dbReference type="Proteomes" id="UP001295684">
    <property type="component" value="Unassembled WGS sequence"/>
</dbReference>
<name>A0AAD1XZ81_EUPCR</name>
<evidence type="ECO:0000256" key="6">
    <source>
        <dbReference type="ARBA" id="ARBA00023004"/>
    </source>
</evidence>
<dbReference type="PANTHER" id="PTHR43011:SF1">
    <property type="entry name" value="IRON-SULFUR CLUSTER ASSEMBLY 2 HOMOLOG, MITOCHONDRIAL"/>
    <property type="match status" value="1"/>
</dbReference>
<comment type="pathway">
    <text evidence="2">Cofactor biosynthesis; iron-sulfur cluster biosynthesis.</text>
</comment>
<dbReference type="GO" id="GO:0051539">
    <property type="term" value="F:4 iron, 4 sulfur cluster binding"/>
    <property type="evidence" value="ECO:0007669"/>
    <property type="project" value="TreeGrafter"/>
</dbReference>
<reference evidence="8" key="1">
    <citation type="submission" date="2023-07" db="EMBL/GenBank/DDBJ databases">
        <authorList>
            <consortium name="AG Swart"/>
            <person name="Singh M."/>
            <person name="Singh A."/>
            <person name="Seah K."/>
            <person name="Emmerich C."/>
        </authorList>
    </citation>
    <scope>NUCLEOTIDE SEQUENCE</scope>
    <source>
        <strain evidence="8">DP1</strain>
    </source>
</reference>